<gene>
    <name evidence="6" type="ORF">DFQ08_106141</name>
</gene>
<dbReference type="PIRSF" id="PIRSF006232">
    <property type="entry name" value="Pirin"/>
    <property type="match status" value="1"/>
</dbReference>
<feature type="binding site" evidence="2">
    <location>
        <position position="68"/>
    </location>
    <ligand>
        <name>Fe cation</name>
        <dbReference type="ChEBI" id="CHEBI:24875"/>
    </ligand>
</feature>
<evidence type="ECO:0000259" key="5">
    <source>
        <dbReference type="Pfam" id="PF05726"/>
    </source>
</evidence>
<dbReference type="PANTHER" id="PTHR43594">
    <property type="entry name" value="QUERCETIN 2,3-DIOXYGENASE"/>
    <property type="match status" value="1"/>
</dbReference>
<dbReference type="Pfam" id="PF05726">
    <property type="entry name" value="Pirin_C"/>
    <property type="match status" value="1"/>
</dbReference>
<evidence type="ECO:0000313" key="6">
    <source>
        <dbReference type="EMBL" id="RCW90034.1"/>
    </source>
</evidence>
<dbReference type="SUPFAM" id="SSF51182">
    <property type="entry name" value="RmlC-like cupins"/>
    <property type="match status" value="1"/>
</dbReference>
<feature type="domain" description="Pirin N-terminal" evidence="4">
    <location>
        <begin position="25"/>
        <end position="132"/>
    </location>
</feature>
<dbReference type="AlphaFoldDB" id="A0A368ZC70"/>
<protein>
    <recommendedName>
        <fullName evidence="8">Short-chain dehydrogenase</fullName>
    </recommendedName>
</protein>
<dbReference type="InterPro" id="IPR011051">
    <property type="entry name" value="RmlC_Cupin_sf"/>
</dbReference>
<dbReference type="CDD" id="cd02247">
    <property type="entry name" value="cupin_pirin_C"/>
    <property type="match status" value="1"/>
</dbReference>
<comment type="caution">
    <text evidence="6">The sequence shown here is derived from an EMBL/GenBank/DDBJ whole genome shotgun (WGS) entry which is preliminary data.</text>
</comment>
<evidence type="ECO:0000256" key="1">
    <source>
        <dbReference type="ARBA" id="ARBA00008416"/>
    </source>
</evidence>
<sequence>MKTYKERQIEKVTAPGTPHFVGDGFRVHNFIPGSSSMQRMDPFIMLDYNSKYNFPATDKPKGVGVHPHRGFETVTIAYKGCVEHGDSAGGGGIIGEGDVQWMTAASGVLHKEFHETEWSKTGGEFQMVQLWVNLPAKDKMSAPKYQAIANAEITKVALPNAAGELEVIAGAYEGEQGPASTFSPIHMYNVKLKTGAKTQLSFPAHYTTAILMVEGDAVINGDTKAEEDHFVMFGNDGESFTVEAENNAVILVLSGEPLKEPIAAHGPFVMNTKEELIDAFQDFNTGKFGYLED</sequence>
<dbReference type="GO" id="GO:0046872">
    <property type="term" value="F:metal ion binding"/>
    <property type="evidence" value="ECO:0007669"/>
    <property type="project" value="UniProtKB-KW"/>
</dbReference>
<dbReference type="InterPro" id="IPR014710">
    <property type="entry name" value="RmlC-like_jellyroll"/>
</dbReference>
<dbReference type="EMBL" id="QPJO01000006">
    <property type="protein sequence ID" value="RCW90034.1"/>
    <property type="molecule type" value="Genomic_DNA"/>
</dbReference>
<dbReference type="OrthoDB" id="321327at2"/>
<comment type="cofactor">
    <cofactor evidence="2">
        <name>Fe cation</name>
        <dbReference type="ChEBI" id="CHEBI:24875"/>
    </cofactor>
    <text evidence="2">Binds 1 Fe cation per subunit.</text>
</comment>
<evidence type="ECO:0000259" key="4">
    <source>
        <dbReference type="Pfam" id="PF02678"/>
    </source>
</evidence>
<evidence type="ECO:0000313" key="7">
    <source>
        <dbReference type="Proteomes" id="UP000253436"/>
    </source>
</evidence>
<comment type="similarity">
    <text evidence="1 3">Belongs to the pirin family.</text>
</comment>
<evidence type="ECO:0000256" key="3">
    <source>
        <dbReference type="RuleBase" id="RU003457"/>
    </source>
</evidence>
<dbReference type="RefSeq" id="WP_114310933.1">
    <property type="nucleotide sequence ID" value="NZ_QPJO01000006.1"/>
</dbReference>
<keyword evidence="7" id="KW-1185">Reference proteome</keyword>
<dbReference type="Pfam" id="PF02678">
    <property type="entry name" value="Pirin"/>
    <property type="match status" value="1"/>
</dbReference>
<keyword evidence="2" id="KW-0408">Iron</keyword>
<feature type="binding site" evidence="2">
    <location>
        <position position="110"/>
    </location>
    <ligand>
        <name>Fe cation</name>
        <dbReference type="ChEBI" id="CHEBI:24875"/>
    </ligand>
</feature>
<proteinExistence type="inferred from homology"/>
<accession>A0A368ZC70</accession>
<name>A0A368ZC70_9FLAO</name>
<organism evidence="6 7">
    <name type="scientific">Winogradskyella arenosi</name>
    <dbReference type="NCBI Taxonomy" id="533325"/>
    <lineage>
        <taxon>Bacteria</taxon>
        <taxon>Pseudomonadati</taxon>
        <taxon>Bacteroidota</taxon>
        <taxon>Flavobacteriia</taxon>
        <taxon>Flavobacteriales</taxon>
        <taxon>Flavobacteriaceae</taxon>
        <taxon>Winogradskyella</taxon>
    </lineage>
</organism>
<evidence type="ECO:0008006" key="8">
    <source>
        <dbReference type="Google" id="ProtNLM"/>
    </source>
</evidence>
<feature type="domain" description="Pirin C-terminal" evidence="5">
    <location>
        <begin position="188"/>
        <end position="289"/>
    </location>
</feature>
<dbReference type="Gene3D" id="2.60.120.10">
    <property type="entry name" value="Jelly Rolls"/>
    <property type="match status" value="2"/>
</dbReference>
<feature type="binding site" evidence="2">
    <location>
        <position position="112"/>
    </location>
    <ligand>
        <name>Fe cation</name>
        <dbReference type="ChEBI" id="CHEBI:24875"/>
    </ligand>
</feature>
<dbReference type="InterPro" id="IPR053186">
    <property type="entry name" value="QDO-related"/>
</dbReference>
<keyword evidence="2" id="KW-0479">Metal-binding</keyword>
<dbReference type="PANTHER" id="PTHR43594:SF1">
    <property type="entry name" value="QUERCETIN 2,3-DIOXYGENASE PA2418-RELATED"/>
    <property type="match status" value="1"/>
</dbReference>
<feature type="binding site" evidence="2">
    <location>
        <position position="66"/>
    </location>
    <ligand>
        <name>Fe cation</name>
        <dbReference type="ChEBI" id="CHEBI:24875"/>
    </ligand>
</feature>
<dbReference type="InterPro" id="IPR012093">
    <property type="entry name" value="Pirin"/>
</dbReference>
<dbReference type="Proteomes" id="UP000253436">
    <property type="component" value="Unassembled WGS sequence"/>
</dbReference>
<dbReference type="InterPro" id="IPR003829">
    <property type="entry name" value="Pirin_N_dom"/>
</dbReference>
<dbReference type="InterPro" id="IPR008778">
    <property type="entry name" value="Pirin_C_dom"/>
</dbReference>
<evidence type="ECO:0000256" key="2">
    <source>
        <dbReference type="PIRSR" id="PIRSR006232-1"/>
    </source>
</evidence>
<reference evidence="6 7" key="1">
    <citation type="submission" date="2018-07" db="EMBL/GenBank/DDBJ databases">
        <title>Genomic Encyclopedia of Type Strains, Phase III (KMG-III): the genomes of soil and plant-associated and newly described type strains.</title>
        <authorList>
            <person name="Whitman W."/>
        </authorList>
    </citation>
    <scope>NUCLEOTIDE SEQUENCE [LARGE SCALE GENOMIC DNA]</scope>
    <source>
        <strain evidence="6 7">CECT 7958</strain>
    </source>
</reference>